<evidence type="ECO:0000313" key="5">
    <source>
        <dbReference type="Proteomes" id="UP000574769"/>
    </source>
</evidence>
<feature type="signal peptide" evidence="2">
    <location>
        <begin position="1"/>
        <end position="22"/>
    </location>
</feature>
<gene>
    <name evidence="4" type="ORF">GGQ96_004076</name>
</gene>
<keyword evidence="1" id="KW-0812">Transmembrane</keyword>
<evidence type="ECO:0000256" key="1">
    <source>
        <dbReference type="SAM" id="Phobius"/>
    </source>
</evidence>
<keyword evidence="2" id="KW-0732">Signal</keyword>
<evidence type="ECO:0000256" key="2">
    <source>
        <dbReference type="SAM" id="SignalP"/>
    </source>
</evidence>
<dbReference type="Proteomes" id="UP000574769">
    <property type="component" value="Unassembled WGS sequence"/>
</dbReference>
<dbReference type="RefSeq" id="WP_246360746.1">
    <property type="nucleotide sequence ID" value="NZ_JACHNY010000019.1"/>
</dbReference>
<keyword evidence="1" id="KW-1133">Transmembrane helix</keyword>
<dbReference type="NCBIfam" id="NF035944">
    <property type="entry name" value="PEPxxWA-CTERM"/>
    <property type="match status" value="1"/>
</dbReference>
<proteinExistence type="predicted"/>
<protein>
    <recommendedName>
        <fullName evidence="3">Ice-binding protein C-terminal domain-containing protein</fullName>
    </recommendedName>
</protein>
<feature type="domain" description="Ice-binding protein C-terminal" evidence="3">
    <location>
        <begin position="186"/>
        <end position="211"/>
    </location>
</feature>
<feature type="transmembrane region" description="Helical" evidence="1">
    <location>
        <begin position="191"/>
        <end position="209"/>
    </location>
</feature>
<feature type="chain" id="PRO_5031373003" description="Ice-binding protein C-terminal domain-containing protein" evidence="2">
    <location>
        <begin position="23"/>
        <end position="219"/>
    </location>
</feature>
<dbReference type="EMBL" id="JACHNY010000019">
    <property type="protein sequence ID" value="MBB4619916.1"/>
    <property type="molecule type" value="Genomic_DNA"/>
</dbReference>
<dbReference type="NCBIfam" id="TIGR02595">
    <property type="entry name" value="PEP_CTERM"/>
    <property type="match status" value="1"/>
</dbReference>
<dbReference type="AlphaFoldDB" id="A0A7W7AN22"/>
<sequence>MKKTIAAAAFAFALFSAGSAQAEITVYTSQSDFAAAVSRIGTDTFDGFNITGTTPSPINRMAGDYSYTASVADTFFGAGSESDQWLSTNFSDDIITFSNFSNSVSAVGGFFFTSDLSGAFAPGSVVLTATDSLGATVTRTIEMSATSSFLGFSTDGLIGSITLASVLSNGPIFPTANNLMLGQVAAVPEPATWAMMLLGFGMVAVASRYRRRSSKVSFS</sequence>
<name>A0A7W7AN22_9SPHN</name>
<dbReference type="Pfam" id="PF07589">
    <property type="entry name" value="PEP-CTERM"/>
    <property type="match status" value="1"/>
</dbReference>
<keyword evidence="1" id="KW-0472">Membrane</keyword>
<dbReference type="InterPro" id="IPR013424">
    <property type="entry name" value="Ice-binding_C"/>
</dbReference>
<accession>A0A7W7AN22</accession>
<evidence type="ECO:0000259" key="3">
    <source>
        <dbReference type="Pfam" id="PF07589"/>
    </source>
</evidence>
<keyword evidence="5" id="KW-1185">Reference proteome</keyword>
<reference evidence="4 5" key="1">
    <citation type="submission" date="2020-08" db="EMBL/GenBank/DDBJ databases">
        <title>Genomic Encyclopedia of Type Strains, Phase IV (KMG-IV): sequencing the most valuable type-strain genomes for metagenomic binning, comparative biology and taxonomic classification.</title>
        <authorList>
            <person name="Goeker M."/>
        </authorList>
    </citation>
    <scope>NUCLEOTIDE SEQUENCE [LARGE SCALE GENOMIC DNA]</scope>
    <source>
        <strain evidence="4 5">DSM 15867</strain>
    </source>
</reference>
<comment type="caution">
    <text evidence="4">The sequence shown here is derived from an EMBL/GenBank/DDBJ whole genome shotgun (WGS) entry which is preliminary data.</text>
</comment>
<organism evidence="4 5">
    <name type="scientific">Sphingomonas abaci</name>
    <dbReference type="NCBI Taxonomy" id="237611"/>
    <lineage>
        <taxon>Bacteria</taxon>
        <taxon>Pseudomonadati</taxon>
        <taxon>Pseudomonadota</taxon>
        <taxon>Alphaproteobacteria</taxon>
        <taxon>Sphingomonadales</taxon>
        <taxon>Sphingomonadaceae</taxon>
        <taxon>Sphingomonas</taxon>
    </lineage>
</organism>
<evidence type="ECO:0000313" key="4">
    <source>
        <dbReference type="EMBL" id="MBB4619916.1"/>
    </source>
</evidence>